<proteinExistence type="predicted"/>
<dbReference type="EMBL" id="CP001619">
    <property type="protein sequence ID" value="ACT92287.1"/>
    <property type="molecule type" value="Genomic_DNA"/>
</dbReference>
<dbReference type="AlphaFoldDB" id="C6W450"/>
<evidence type="ECO:0000313" key="1">
    <source>
        <dbReference type="EMBL" id="ACT92287.1"/>
    </source>
</evidence>
<sequence>MKKSLLFFVVLVLAYEVLVRNVDIWWTIGQNQWHTNRMVADDFLYGTDKYPSVMVGSSLAARLRGKIAKDSLPSDMCNLALSGQSVFDGLLILKQSGYVPKHLYIETNVIERSEDAGLQKALSLPVMAGIKTYLKSWRDSYQPMEVLVRYRPHKPSDAEILREAQPPRDERGYRTMLDIQLEKGSIPLDDKVLKGQIEKLKALVTYFQQKGTHVTLFEMPIDPALCSIRKVSQIRNEVKKEFLPLGCDFIAVPDCNNYRTTDGVHLDIPSVYTYLRYFRNAIAKRS</sequence>
<reference evidence="1 2" key="1">
    <citation type="journal article" date="2009" name="Stand. Genomic Sci.">
        <title>Complete genome sequence of Dyadobacter fermentans type strain (NS114).</title>
        <authorList>
            <person name="Lang E."/>
            <person name="Lapidus A."/>
            <person name="Chertkov O."/>
            <person name="Brettin T."/>
            <person name="Detter J.C."/>
            <person name="Han C."/>
            <person name="Copeland A."/>
            <person name="Glavina Del Rio T."/>
            <person name="Nolan M."/>
            <person name="Chen F."/>
            <person name="Lucas S."/>
            <person name="Tice H."/>
            <person name="Cheng J.F."/>
            <person name="Land M."/>
            <person name="Hauser L."/>
            <person name="Chang Y.J."/>
            <person name="Jeffries C.D."/>
            <person name="Kopitz M."/>
            <person name="Bruce D."/>
            <person name="Goodwin L."/>
            <person name="Pitluck S."/>
            <person name="Ovchinnikova G."/>
            <person name="Pati A."/>
            <person name="Ivanova N."/>
            <person name="Mavrommatis K."/>
            <person name="Chen A."/>
            <person name="Palaniappan K."/>
            <person name="Chain P."/>
            <person name="Bristow J."/>
            <person name="Eisen J.A."/>
            <person name="Markowitz V."/>
            <person name="Hugenholtz P."/>
            <person name="Goker M."/>
            <person name="Rohde M."/>
            <person name="Kyrpides N.C."/>
            <person name="Klenk H.P."/>
        </authorList>
    </citation>
    <scope>NUCLEOTIDE SEQUENCE [LARGE SCALE GENOMIC DNA]</scope>
    <source>
        <strain evidence="2">ATCC 700827 / DSM 18053 / CIP 107007 / KCTC 52180 / NS114</strain>
    </source>
</reference>
<name>C6W450_DYAFD</name>
<dbReference type="eggNOG" id="ENOG5032ZPT">
    <property type="taxonomic scope" value="Bacteria"/>
</dbReference>
<organism evidence="1 2">
    <name type="scientific">Dyadobacter fermentans (strain ATCC 700827 / DSM 18053 / CIP 107007 / KCTC 52180 / NS114)</name>
    <dbReference type="NCBI Taxonomy" id="471854"/>
    <lineage>
        <taxon>Bacteria</taxon>
        <taxon>Pseudomonadati</taxon>
        <taxon>Bacteroidota</taxon>
        <taxon>Cytophagia</taxon>
        <taxon>Cytophagales</taxon>
        <taxon>Spirosomataceae</taxon>
        <taxon>Dyadobacter</taxon>
    </lineage>
</organism>
<protein>
    <recommendedName>
        <fullName evidence="3">SGNH hydrolase-type esterase domain-containing protein</fullName>
    </recommendedName>
</protein>
<accession>C6W450</accession>
<dbReference type="Proteomes" id="UP000002011">
    <property type="component" value="Chromosome"/>
</dbReference>
<keyword evidence="2" id="KW-1185">Reference proteome</keyword>
<dbReference type="KEGG" id="dfe:Dfer_1038"/>
<evidence type="ECO:0000313" key="2">
    <source>
        <dbReference type="Proteomes" id="UP000002011"/>
    </source>
</evidence>
<gene>
    <name evidence="1" type="ordered locus">Dfer_1038</name>
</gene>
<dbReference type="RefSeq" id="WP_015810541.1">
    <property type="nucleotide sequence ID" value="NC_013037.1"/>
</dbReference>
<dbReference type="OrthoDB" id="653624at2"/>
<dbReference type="HOGENOM" id="CLU_972300_0_0_10"/>
<evidence type="ECO:0008006" key="3">
    <source>
        <dbReference type="Google" id="ProtNLM"/>
    </source>
</evidence>